<proteinExistence type="predicted"/>
<dbReference type="Proteomes" id="UP001242480">
    <property type="component" value="Unassembled WGS sequence"/>
</dbReference>
<dbReference type="EMBL" id="JAUSVX010000024">
    <property type="protein sequence ID" value="MDQ0474647.1"/>
    <property type="molecule type" value="Genomic_DNA"/>
</dbReference>
<feature type="domain" description="Response regulatory" evidence="3">
    <location>
        <begin position="5"/>
        <end position="121"/>
    </location>
</feature>
<dbReference type="RefSeq" id="WP_307284589.1">
    <property type="nucleotide sequence ID" value="NZ_JAUSVX010000024.1"/>
</dbReference>
<evidence type="ECO:0000256" key="1">
    <source>
        <dbReference type="ARBA" id="ARBA00022553"/>
    </source>
</evidence>
<dbReference type="GO" id="GO:0003677">
    <property type="term" value="F:DNA binding"/>
    <property type="evidence" value="ECO:0007669"/>
    <property type="project" value="UniProtKB-KW"/>
</dbReference>
<dbReference type="PANTHER" id="PTHR44591">
    <property type="entry name" value="STRESS RESPONSE REGULATOR PROTEIN 1"/>
    <property type="match status" value="1"/>
</dbReference>
<keyword evidence="5" id="KW-1185">Reference proteome</keyword>
<organism evidence="4 5">
    <name type="scientific">Labrys wisconsinensis</name>
    <dbReference type="NCBI Taxonomy" id="425677"/>
    <lineage>
        <taxon>Bacteria</taxon>
        <taxon>Pseudomonadati</taxon>
        <taxon>Pseudomonadota</taxon>
        <taxon>Alphaproteobacteria</taxon>
        <taxon>Hyphomicrobiales</taxon>
        <taxon>Xanthobacteraceae</taxon>
        <taxon>Labrys</taxon>
    </lineage>
</organism>
<dbReference type="InterPro" id="IPR001789">
    <property type="entry name" value="Sig_transdc_resp-reg_receiver"/>
</dbReference>
<evidence type="ECO:0000256" key="2">
    <source>
        <dbReference type="PROSITE-ProRule" id="PRU00169"/>
    </source>
</evidence>
<reference evidence="4 5" key="1">
    <citation type="submission" date="2023-07" db="EMBL/GenBank/DDBJ databases">
        <title>Genomic Encyclopedia of Type Strains, Phase IV (KMG-IV): sequencing the most valuable type-strain genomes for metagenomic binning, comparative biology and taxonomic classification.</title>
        <authorList>
            <person name="Goeker M."/>
        </authorList>
    </citation>
    <scope>NUCLEOTIDE SEQUENCE [LARGE SCALE GENOMIC DNA]</scope>
    <source>
        <strain evidence="4 5">DSM 19619</strain>
    </source>
</reference>
<dbReference type="PROSITE" id="PS50110">
    <property type="entry name" value="RESPONSE_REGULATORY"/>
    <property type="match status" value="1"/>
</dbReference>
<dbReference type="SMART" id="SM00448">
    <property type="entry name" value="REC"/>
    <property type="match status" value="1"/>
</dbReference>
<dbReference type="InterPro" id="IPR011006">
    <property type="entry name" value="CheY-like_superfamily"/>
</dbReference>
<dbReference type="Pfam" id="PF00072">
    <property type="entry name" value="Response_reg"/>
    <property type="match status" value="1"/>
</dbReference>
<gene>
    <name evidence="4" type="ORF">QO011_007688</name>
</gene>
<dbReference type="Gene3D" id="3.40.50.2300">
    <property type="match status" value="1"/>
</dbReference>
<dbReference type="InterPro" id="IPR050595">
    <property type="entry name" value="Bact_response_regulator"/>
</dbReference>
<feature type="modified residue" description="4-aspartylphosphate" evidence="2">
    <location>
        <position position="57"/>
    </location>
</feature>
<keyword evidence="1 2" id="KW-0597">Phosphoprotein</keyword>
<dbReference type="PANTHER" id="PTHR44591:SF20">
    <property type="entry name" value="PROTEIN PILH"/>
    <property type="match status" value="1"/>
</dbReference>
<keyword evidence="4" id="KW-0238">DNA-binding</keyword>
<evidence type="ECO:0000313" key="4">
    <source>
        <dbReference type="EMBL" id="MDQ0474647.1"/>
    </source>
</evidence>
<evidence type="ECO:0000313" key="5">
    <source>
        <dbReference type="Proteomes" id="UP001242480"/>
    </source>
</evidence>
<dbReference type="CDD" id="cd00156">
    <property type="entry name" value="REC"/>
    <property type="match status" value="1"/>
</dbReference>
<sequence>MSRPCVLIVDGDILVRHPLAEYLRACGYRVLEAASTAEARLLFEDGRAPAVDVVLADVGTPEDGGFALAAWIRARGPGTQVVLAGSPDAAADKARDICDEGPALAKPYDHRLVLDRIKRLLAARDRS</sequence>
<accession>A0ABU0JNC9</accession>
<protein>
    <submittedName>
        <fullName evidence="4">DNA-binding response OmpR family regulator</fullName>
    </submittedName>
</protein>
<name>A0ABU0JNC9_9HYPH</name>
<dbReference type="SUPFAM" id="SSF52172">
    <property type="entry name" value="CheY-like"/>
    <property type="match status" value="1"/>
</dbReference>
<evidence type="ECO:0000259" key="3">
    <source>
        <dbReference type="PROSITE" id="PS50110"/>
    </source>
</evidence>
<comment type="caution">
    <text evidence="4">The sequence shown here is derived from an EMBL/GenBank/DDBJ whole genome shotgun (WGS) entry which is preliminary data.</text>
</comment>